<evidence type="ECO:0000259" key="6">
    <source>
        <dbReference type="Pfam" id="PF04355"/>
    </source>
</evidence>
<reference evidence="7 8" key="1">
    <citation type="submission" date="2017-03" db="EMBL/GenBank/DDBJ databases">
        <title>Complete genome sequence of Candidatus 'Thiodictyon syntrophicum' sp. nov. strain Cad16T, a photolithoautotroph purple sulfur bacterium isolated from an alpine meromictic lake.</title>
        <authorList>
            <person name="Luedin S.M."/>
            <person name="Pothier J.F."/>
            <person name="Danza F."/>
            <person name="Storelli N."/>
            <person name="Wittwer M."/>
            <person name="Tonolla M."/>
        </authorList>
    </citation>
    <scope>NUCLEOTIDE SEQUENCE [LARGE SCALE GENOMIC DNA]</scope>
    <source>
        <strain evidence="7 8">Cad16T</strain>
    </source>
</reference>
<dbReference type="InterPro" id="IPR037873">
    <property type="entry name" value="BamE-like"/>
</dbReference>
<keyword evidence="4" id="KW-0449">Lipoprotein</keyword>
<feature type="domain" description="Outer membrane protein assembly factor BamE" evidence="6">
    <location>
        <begin position="51"/>
        <end position="118"/>
    </location>
</feature>
<dbReference type="HAMAP" id="MF_00925">
    <property type="entry name" value="OM_assembly_BamE"/>
    <property type="match status" value="1"/>
</dbReference>
<dbReference type="Gene3D" id="3.30.1450.10">
    <property type="match status" value="1"/>
</dbReference>
<dbReference type="GO" id="GO:0043165">
    <property type="term" value="P:Gram-negative-bacterium-type cell outer membrane assembly"/>
    <property type="evidence" value="ECO:0007669"/>
    <property type="project" value="UniProtKB-UniRule"/>
</dbReference>
<sequence>MRKLLTRPTACLLGLAALVLSACAGAPKVDDSQRSMLDRLPFVYKMTVQQGNIVTAEQVDQLQPGMNKRQVRYLLGTPLLADFFNSDRWDYVYTMRHGHKALERRRVTVLFKDDALVGVEGDLRPNPKPAGTDKAKETMVSVPDYKGNEGLISRTLQAIGVKKAN</sequence>
<dbReference type="PANTHER" id="PTHR37482:SF1">
    <property type="entry name" value="OUTER MEMBRANE PROTEIN ASSEMBLY FACTOR BAME"/>
    <property type="match status" value="1"/>
</dbReference>
<dbReference type="OrthoDB" id="9808250at2"/>
<proteinExistence type="inferred from homology"/>
<dbReference type="KEGG" id="tsy:THSYN_25935"/>
<dbReference type="Proteomes" id="UP000232638">
    <property type="component" value="Chromosome"/>
</dbReference>
<dbReference type="GO" id="GO:0051205">
    <property type="term" value="P:protein insertion into membrane"/>
    <property type="evidence" value="ECO:0007669"/>
    <property type="project" value="UniProtKB-UniRule"/>
</dbReference>
<evidence type="ECO:0000256" key="1">
    <source>
        <dbReference type="ARBA" id="ARBA00022729"/>
    </source>
</evidence>
<evidence type="ECO:0000256" key="2">
    <source>
        <dbReference type="ARBA" id="ARBA00023136"/>
    </source>
</evidence>
<keyword evidence="1 4" id="KW-0732">Signal</keyword>
<evidence type="ECO:0000256" key="4">
    <source>
        <dbReference type="HAMAP-Rule" id="MF_00925"/>
    </source>
</evidence>
<keyword evidence="7" id="KW-0261">Viral envelope protein</keyword>
<evidence type="ECO:0000256" key="5">
    <source>
        <dbReference type="SAM" id="SignalP"/>
    </source>
</evidence>
<organism evidence="7 8">
    <name type="scientific">Candidatus Thiodictyon syntrophicum</name>
    <dbReference type="NCBI Taxonomy" id="1166950"/>
    <lineage>
        <taxon>Bacteria</taxon>
        <taxon>Pseudomonadati</taxon>
        <taxon>Pseudomonadota</taxon>
        <taxon>Gammaproteobacteria</taxon>
        <taxon>Chromatiales</taxon>
        <taxon>Chromatiaceae</taxon>
        <taxon>Thiodictyon</taxon>
    </lineage>
</organism>
<keyword evidence="3 4" id="KW-0998">Cell outer membrane</keyword>
<feature type="signal peptide" evidence="5">
    <location>
        <begin position="1"/>
        <end position="24"/>
    </location>
</feature>
<dbReference type="EMBL" id="CP020370">
    <property type="protein sequence ID" value="AUB84957.1"/>
    <property type="molecule type" value="Genomic_DNA"/>
</dbReference>
<feature type="chain" id="PRO_5015013792" description="Outer membrane protein assembly factor BamE" evidence="5">
    <location>
        <begin position="25"/>
        <end position="165"/>
    </location>
</feature>
<dbReference type="Pfam" id="PF04355">
    <property type="entry name" value="BamE"/>
    <property type="match status" value="1"/>
</dbReference>
<accession>A0A2K8UHE3</accession>
<keyword evidence="4" id="KW-0564">Palmitate</keyword>
<evidence type="ECO:0000313" key="7">
    <source>
        <dbReference type="EMBL" id="AUB84957.1"/>
    </source>
</evidence>
<comment type="subunit">
    <text evidence="4">Part of the Bam complex.</text>
</comment>
<dbReference type="AlphaFoldDB" id="A0A2K8UHE3"/>
<keyword evidence="8" id="KW-1185">Reference proteome</keyword>
<evidence type="ECO:0000313" key="8">
    <source>
        <dbReference type="Proteomes" id="UP000232638"/>
    </source>
</evidence>
<gene>
    <name evidence="4" type="primary">bamE</name>
    <name evidence="7" type="ORF">THSYN_25935</name>
</gene>
<keyword evidence="7" id="KW-0946">Virion</keyword>
<comment type="similarity">
    <text evidence="4">Belongs to the BamE family.</text>
</comment>
<dbReference type="PANTHER" id="PTHR37482">
    <property type="entry name" value="OUTER MEMBRANE PROTEIN ASSEMBLY FACTOR BAME"/>
    <property type="match status" value="1"/>
</dbReference>
<dbReference type="GO" id="GO:1990063">
    <property type="term" value="C:Bam protein complex"/>
    <property type="evidence" value="ECO:0007669"/>
    <property type="project" value="TreeGrafter"/>
</dbReference>
<protein>
    <recommendedName>
        <fullName evidence="4">Outer membrane protein assembly factor BamE</fullName>
    </recommendedName>
</protein>
<comment type="subcellular location">
    <subcellularLocation>
        <location evidence="4">Cell outer membrane</location>
        <topology evidence="4">Lipid-anchor</topology>
    </subcellularLocation>
</comment>
<dbReference type="RefSeq" id="WP_100922614.1">
    <property type="nucleotide sequence ID" value="NZ_CP020370.1"/>
</dbReference>
<keyword evidence="2 4" id="KW-0472">Membrane</keyword>
<dbReference type="GO" id="GO:0030674">
    <property type="term" value="F:protein-macromolecule adaptor activity"/>
    <property type="evidence" value="ECO:0007669"/>
    <property type="project" value="TreeGrafter"/>
</dbReference>
<dbReference type="InterPro" id="IPR007450">
    <property type="entry name" value="BamE_dom"/>
</dbReference>
<dbReference type="PROSITE" id="PS51257">
    <property type="entry name" value="PROKAR_LIPOPROTEIN"/>
    <property type="match status" value="1"/>
</dbReference>
<evidence type="ECO:0000256" key="3">
    <source>
        <dbReference type="ARBA" id="ARBA00023237"/>
    </source>
</evidence>
<comment type="function">
    <text evidence="4">Part of the outer membrane protein assembly complex, which is involved in assembly and insertion of beta-barrel proteins into the outer membrane.</text>
</comment>
<dbReference type="InterPro" id="IPR026592">
    <property type="entry name" value="BamE"/>
</dbReference>
<name>A0A2K8UHE3_9GAMM</name>